<feature type="compositionally biased region" description="Basic residues" evidence="1">
    <location>
        <begin position="215"/>
        <end position="224"/>
    </location>
</feature>
<reference evidence="2 3" key="1">
    <citation type="submission" date="2016-06" db="EMBL/GenBank/DDBJ databases">
        <authorList>
            <person name="Kjaerup R.B."/>
            <person name="Dalgaard T.S."/>
            <person name="Juul-Madsen H.R."/>
        </authorList>
    </citation>
    <scope>NUCLEOTIDE SEQUENCE [LARGE SCALE GENOMIC DNA]</scope>
    <source>
        <strain evidence="2 3">DSM 43363</strain>
    </source>
</reference>
<organism evidence="2 3">
    <name type="scientific">Micromonospora peucetia</name>
    <dbReference type="NCBI Taxonomy" id="47871"/>
    <lineage>
        <taxon>Bacteria</taxon>
        <taxon>Bacillati</taxon>
        <taxon>Actinomycetota</taxon>
        <taxon>Actinomycetes</taxon>
        <taxon>Micromonosporales</taxon>
        <taxon>Micromonosporaceae</taxon>
        <taxon>Micromonospora</taxon>
    </lineage>
</organism>
<feature type="compositionally biased region" description="Basic and acidic residues" evidence="1">
    <location>
        <begin position="225"/>
        <end position="237"/>
    </location>
</feature>
<dbReference type="AlphaFoldDB" id="A0A1C6U588"/>
<evidence type="ECO:0000313" key="3">
    <source>
        <dbReference type="Proteomes" id="UP000199343"/>
    </source>
</evidence>
<evidence type="ECO:0000256" key="1">
    <source>
        <dbReference type="SAM" id="MobiDB-lite"/>
    </source>
</evidence>
<dbReference type="Proteomes" id="UP000199343">
    <property type="component" value="Unassembled WGS sequence"/>
</dbReference>
<dbReference type="EMBL" id="FMIC01000002">
    <property type="protein sequence ID" value="SCL49154.1"/>
    <property type="molecule type" value="Genomic_DNA"/>
</dbReference>
<feature type="region of interest" description="Disordered" evidence="1">
    <location>
        <begin position="212"/>
        <end position="281"/>
    </location>
</feature>
<sequence>MVKFDSTYYAYSTNDGHGNVPVATAGTLTGAWTRRADRRYLLYFADRPVHQGVPPAADHRVAGLGRAGARRCGRGARGGRRPHRVPRLDRQLLRPGACTWRRWAGPAGIPSCGPAACDTRPSAVGSATARYVPPRTRRRGRWWRTSTRGQLGRRHRLRAPVRRVPRPRHLRRPSLRRVPSRSCTFGPQFAAYAASAGAESARSRAALPAFDGRRAGWRTRGRQRRQSDVDRDRRPARAEAGPVVRAPRQEPAHPTVRLPTPSTVSTKVSRDSPPYQSVRRPTWVMPSRRATAIDAALPGPTTA</sequence>
<evidence type="ECO:0008006" key="4">
    <source>
        <dbReference type="Google" id="ProtNLM"/>
    </source>
</evidence>
<accession>A0A1C6U588</accession>
<name>A0A1C6U588_9ACTN</name>
<proteinExistence type="predicted"/>
<evidence type="ECO:0000313" key="2">
    <source>
        <dbReference type="EMBL" id="SCL49154.1"/>
    </source>
</evidence>
<gene>
    <name evidence="2" type="ORF">GA0070608_0486</name>
</gene>
<protein>
    <recommendedName>
        <fullName evidence="4">Glycosyl hydrolases family 43</fullName>
    </recommendedName>
</protein>